<accession>A0AAW9DN95</accession>
<dbReference type="EMBL" id="JAWXYB010000018">
    <property type="protein sequence ID" value="MDX5930549.1"/>
    <property type="molecule type" value="Genomic_DNA"/>
</dbReference>
<comment type="caution">
    <text evidence="2">The sequence shown here is derived from an EMBL/GenBank/DDBJ whole genome shotgun (WGS) entry which is preliminary data.</text>
</comment>
<sequence length="178" mass="20623">MKAHKKALQYLERPGNRPGGIPENARYASAAVGVFALSMEGLLVNYLVYINKSNQLFVYGEPFLFIAVPVMMAVLYSLRSGRLFFIKLFVRFCQLTYIVYGLNWIISIFQTFYYNDIRNGLAVSNILLLVLISPFVYLMHRALKRSRWLDPKSLPHEWEIPAVNDPTSISYRRPKKPR</sequence>
<feature type="transmembrane region" description="Helical" evidence="1">
    <location>
        <begin position="121"/>
        <end position="139"/>
    </location>
</feature>
<protein>
    <submittedName>
        <fullName evidence="2">Uncharacterized protein</fullName>
    </submittedName>
</protein>
<keyword evidence="1" id="KW-0812">Transmembrane</keyword>
<keyword evidence="1" id="KW-1133">Transmembrane helix</keyword>
<proteinExistence type="predicted"/>
<organism evidence="2 3">
    <name type="scientific">Acidiphilium acidophilum</name>
    <name type="common">Thiobacillus acidophilus</name>
    <dbReference type="NCBI Taxonomy" id="76588"/>
    <lineage>
        <taxon>Bacteria</taxon>
        <taxon>Pseudomonadati</taxon>
        <taxon>Pseudomonadota</taxon>
        <taxon>Alphaproteobacteria</taxon>
        <taxon>Acetobacterales</taxon>
        <taxon>Acidocellaceae</taxon>
        <taxon>Acidiphilium</taxon>
    </lineage>
</organism>
<keyword evidence="3" id="KW-1185">Reference proteome</keyword>
<feature type="transmembrane region" description="Helical" evidence="1">
    <location>
        <begin position="56"/>
        <end position="76"/>
    </location>
</feature>
<dbReference type="RefSeq" id="WP_319613491.1">
    <property type="nucleotide sequence ID" value="NZ_JAWXYB010000018.1"/>
</dbReference>
<dbReference type="Proteomes" id="UP001279553">
    <property type="component" value="Unassembled WGS sequence"/>
</dbReference>
<reference evidence="2 3" key="1">
    <citation type="submission" date="2023-11" db="EMBL/GenBank/DDBJ databases">
        <title>MicrobeMod: A computational toolkit for identifying prokaryotic methylation and restriction-modification with nanopore sequencing.</title>
        <authorList>
            <person name="Crits-Christoph A."/>
            <person name="Kang S.C."/>
            <person name="Lee H."/>
            <person name="Ostrov N."/>
        </authorList>
    </citation>
    <scope>NUCLEOTIDE SEQUENCE [LARGE SCALE GENOMIC DNA]</scope>
    <source>
        <strain evidence="2 3">DSMZ 700</strain>
    </source>
</reference>
<dbReference type="AlphaFoldDB" id="A0AAW9DN95"/>
<feature type="transmembrane region" description="Helical" evidence="1">
    <location>
        <begin position="27"/>
        <end position="50"/>
    </location>
</feature>
<gene>
    <name evidence="2" type="ORF">SIL87_07210</name>
</gene>
<evidence type="ECO:0000313" key="2">
    <source>
        <dbReference type="EMBL" id="MDX5930549.1"/>
    </source>
</evidence>
<evidence type="ECO:0000313" key="3">
    <source>
        <dbReference type="Proteomes" id="UP001279553"/>
    </source>
</evidence>
<feature type="transmembrane region" description="Helical" evidence="1">
    <location>
        <begin position="88"/>
        <end position="109"/>
    </location>
</feature>
<evidence type="ECO:0000256" key="1">
    <source>
        <dbReference type="SAM" id="Phobius"/>
    </source>
</evidence>
<name>A0AAW9DN95_ACIAO</name>
<keyword evidence="1" id="KW-0472">Membrane</keyword>